<dbReference type="EMBL" id="BAABGY010000001">
    <property type="protein sequence ID" value="GAA4319049.1"/>
    <property type="molecule type" value="Genomic_DNA"/>
</dbReference>
<keyword evidence="1" id="KW-0732">Signal</keyword>
<gene>
    <name evidence="2" type="ORF">GCM10023184_03640</name>
</gene>
<dbReference type="RefSeq" id="WP_345252914.1">
    <property type="nucleotide sequence ID" value="NZ_BAABGY010000001.1"/>
</dbReference>
<evidence type="ECO:0000313" key="2">
    <source>
        <dbReference type="EMBL" id="GAA4319049.1"/>
    </source>
</evidence>
<sequence length="157" mass="16914">MKTLLLPAFLLASLAASAQAPKSFGDRTQLDALQKKLRDRFEQRYPKMPNAFAPGKKPLLLQTPGISVDSLGTVILPYKPLQAPGIIVDSLGNVTLPFKPLQGTPGTYSLPQDGMPCIVPDTNGIAAMPNATPGRFHSFRSDMPNAHVPAPEDKVRK</sequence>
<evidence type="ECO:0000313" key="3">
    <source>
        <dbReference type="Proteomes" id="UP001501725"/>
    </source>
</evidence>
<evidence type="ECO:0000256" key="1">
    <source>
        <dbReference type="SAM" id="SignalP"/>
    </source>
</evidence>
<proteinExistence type="predicted"/>
<feature type="signal peptide" evidence="1">
    <location>
        <begin position="1"/>
        <end position="18"/>
    </location>
</feature>
<dbReference type="Proteomes" id="UP001501725">
    <property type="component" value="Unassembled WGS sequence"/>
</dbReference>
<comment type="caution">
    <text evidence="2">The sequence shown here is derived from an EMBL/GenBank/DDBJ whole genome shotgun (WGS) entry which is preliminary data.</text>
</comment>
<organism evidence="2 3">
    <name type="scientific">Flaviaesturariibacter amylovorans</name>
    <dbReference type="NCBI Taxonomy" id="1084520"/>
    <lineage>
        <taxon>Bacteria</taxon>
        <taxon>Pseudomonadati</taxon>
        <taxon>Bacteroidota</taxon>
        <taxon>Chitinophagia</taxon>
        <taxon>Chitinophagales</taxon>
        <taxon>Chitinophagaceae</taxon>
        <taxon>Flaviaestuariibacter</taxon>
    </lineage>
</organism>
<feature type="chain" id="PRO_5046613105" evidence="1">
    <location>
        <begin position="19"/>
        <end position="157"/>
    </location>
</feature>
<accession>A0ABP8G7U7</accession>
<keyword evidence="3" id="KW-1185">Reference proteome</keyword>
<protein>
    <submittedName>
        <fullName evidence="2">Uncharacterized protein</fullName>
    </submittedName>
</protein>
<reference evidence="3" key="1">
    <citation type="journal article" date="2019" name="Int. J. Syst. Evol. Microbiol.">
        <title>The Global Catalogue of Microorganisms (GCM) 10K type strain sequencing project: providing services to taxonomists for standard genome sequencing and annotation.</title>
        <authorList>
            <consortium name="The Broad Institute Genomics Platform"/>
            <consortium name="The Broad Institute Genome Sequencing Center for Infectious Disease"/>
            <person name="Wu L."/>
            <person name="Ma J."/>
        </authorList>
    </citation>
    <scope>NUCLEOTIDE SEQUENCE [LARGE SCALE GENOMIC DNA]</scope>
    <source>
        <strain evidence="3">JCM 17919</strain>
    </source>
</reference>
<name>A0ABP8G7U7_9BACT</name>